<keyword evidence="8" id="KW-0411">Iron-sulfur</keyword>
<dbReference type="KEGG" id="pdu:PDUR_14410"/>
<dbReference type="AlphaFoldDB" id="A0A089HPH8"/>
<evidence type="ECO:0000256" key="3">
    <source>
        <dbReference type="ARBA" id="ARBA00022485"/>
    </source>
</evidence>
<evidence type="ECO:0000256" key="1">
    <source>
        <dbReference type="ARBA" id="ARBA00001966"/>
    </source>
</evidence>
<reference evidence="12 13" key="1">
    <citation type="submission" date="2014-08" db="EMBL/GenBank/DDBJ databases">
        <title>Comparative genomics of the Paenibacillus odorifer group.</title>
        <authorList>
            <person name="den Bakker H.C."/>
            <person name="Tsai Y.-C."/>
            <person name="Martin N."/>
            <person name="Korlach J."/>
            <person name="Wiedmann M."/>
        </authorList>
    </citation>
    <scope>NUCLEOTIDE SEQUENCE [LARGE SCALE GENOMIC DNA]</scope>
    <source>
        <strain evidence="12 13">DSM 1735</strain>
    </source>
</reference>
<dbReference type="SUPFAM" id="SSF54862">
    <property type="entry name" value="4Fe-4S ferredoxins"/>
    <property type="match status" value="1"/>
</dbReference>
<evidence type="ECO:0000256" key="7">
    <source>
        <dbReference type="ARBA" id="ARBA00023004"/>
    </source>
</evidence>
<evidence type="ECO:0000259" key="10">
    <source>
        <dbReference type="PROSITE" id="PS51379"/>
    </source>
</evidence>
<protein>
    <submittedName>
        <fullName evidence="12">Glycyl radical-activating protein</fullName>
    </submittedName>
</protein>
<keyword evidence="3" id="KW-0004">4Fe-4S</keyword>
<feature type="domain" description="4Fe-4S ferredoxin-type" evidence="10">
    <location>
        <begin position="82"/>
        <end position="111"/>
    </location>
</feature>
<keyword evidence="4" id="KW-0949">S-adenosyl-L-methionine</keyword>
<dbReference type="GO" id="GO:0046872">
    <property type="term" value="F:metal ion binding"/>
    <property type="evidence" value="ECO:0007669"/>
    <property type="project" value="UniProtKB-KW"/>
</dbReference>
<sequence>MEHAADMKSGKIFDIRRFSTHDGHGIRTNIFLKGCPLACRWCQNPEGIAFQTHLVYFRNKCIRCGLCARNGQYGASAFENRTRIKLERDQIEECEACIDVCPAGALSLDCQVMAVNEVVTEVMKDRRFFKYSGGVTLSGGEPLFQHEFALQLLTALKQAGLHTAIESSLQTSPAILEQAAEMLDLIYADFKIFDTELHKKHTGLSNARIKENLKWLLTGNTQAEVIVRTPLIPEYTAFDDNIRSISSFISAIRPDVKYELLNYNPLAQAKYNHVEQKFCFDRNPRMYSDQEMTHFHTIALDAGITNLIK</sequence>
<feature type="domain" description="4Fe-4S ferredoxin-type" evidence="10">
    <location>
        <begin position="52"/>
        <end position="81"/>
    </location>
</feature>
<organism evidence="12 13">
    <name type="scientific">Paenibacillus durus</name>
    <name type="common">Paenibacillus azotofixans</name>
    <dbReference type="NCBI Taxonomy" id="44251"/>
    <lineage>
        <taxon>Bacteria</taxon>
        <taxon>Bacillati</taxon>
        <taxon>Bacillota</taxon>
        <taxon>Bacilli</taxon>
        <taxon>Bacillales</taxon>
        <taxon>Paenibacillaceae</taxon>
        <taxon>Paenibacillus</taxon>
    </lineage>
</organism>
<comment type="cofactor">
    <cofactor evidence="1">
        <name>[4Fe-4S] cluster</name>
        <dbReference type="ChEBI" id="CHEBI:49883"/>
    </cofactor>
</comment>
<keyword evidence="13" id="KW-1185">Reference proteome</keyword>
<dbReference type="RefSeq" id="WP_042206786.1">
    <property type="nucleotide sequence ID" value="NZ_CP009288.1"/>
</dbReference>
<dbReference type="InterPro" id="IPR001989">
    <property type="entry name" value="Radical_activat_CS"/>
</dbReference>
<dbReference type="InterPro" id="IPR040074">
    <property type="entry name" value="BssD/PflA/YjjW"/>
</dbReference>
<dbReference type="Gene3D" id="3.30.70.20">
    <property type="match status" value="1"/>
</dbReference>
<dbReference type="SFLD" id="SFLDG01066">
    <property type="entry name" value="organic_radical-activating_enz"/>
    <property type="match status" value="1"/>
</dbReference>
<dbReference type="eggNOG" id="COG1180">
    <property type="taxonomic scope" value="Bacteria"/>
</dbReference>
<dbReference type="InterPro" id="IPR017896">
    <property type="entry name" value="4Fe4S_Fe-S-bd"/>
</dbReference>
<evidence type="ECO:0000256" key="4">
    <source>
        <dbReference type="ARBA" id="ARBA00022691"/>
    </source>
</evidence>
<evidence type="ECO:0000259" key="11">
    <source>
        <dbReference type="PROSITE" id="PS51918"/>
    </source>
</evidence>
<dbReference type="InterPro" id="IPR013785">
    <property type="entry name" value="Aldolase_TIM"/>
</dbReference>
<dbReference type="InterPro" id="IPR034457">
    <property type="entry name" value="Organic_radical-activating"/>
</dbReference>
<dbReference type="SUPFAM" id="SSF102114">
    <property type="entry name" value="Radical SAM enzymes"/>
    <property type="match status" value="1"/>
</dbReference>
<keyword evidence="6" id="KW-0560">Oxidoreductase</keyword>
<dbReference type="Gene3D" id="3.20.20.70">
    <property type="entry name" value="Aldolase class I"/>
    <property type="match status" value="1"/>
</dbReference>
<evidence type="ECO:0000256" key="2">
    <source>
        <dbReference type="ARBA" id="ARBA00009777"/>
    </source>
</evidence>
<dbReference type="PIRSF" id="PIRSF000371">
    <property type="entry name" value="PFL_act_enz"/>
    <property type="match status" value="1"/>
</dbReference>
<name>A0A089HPH8_PAEDU</name>
<dbReference type="EMBL" id="CP009288">
    <property type="protein sequence ID" value="AIQ12972.1"/>
    <property type="molecule type" value="Genomic_DNA"/>
</dbReference>
<evidence type="ECO:0000256" key="5">
    <source>
        <dbReference type="ARBA" id="ARBA00022723"/>
    </source>
</evidence>
<dbReference type="GO" id="GO:0016491">
    <property type="term" value="F:oxidoreductase activity"/>
    <property type="evidence" value="ECO:0007669"/>
    <property type="project" value="UniProtKB-KW"/>
</dbReference>
<dbReference type="NCBIfam" id="TIGR02494">
    <property type="entry name" value="PFLE_PFLC"/>
    <property type="match status" value="1"/>
</dbReference>
<comment type="similarity">
    <text evidence="2">Belongs to the organic radical-activating enzymes family.</text>
</comment>
<dbReference type="InterPro" id="IPR007197">
    <property type="entry name" value="rSAM"/>
</dbReference>
<dbReference type="PANTHER" id="PTHR30352:SF4">
    <property type="entry name" value="PYRUVATE FORMATE-LYASE 2-ACTIVATING ENZYME"/>
    <property type="match status" value="1"/>
</dbReference>
<accession>A0A089HPH8</accession>
<keyword evidence="7" id="KW-0408">Iron</keyword>
<dbReference type="STRING" id="44251.PDUR_14410"/>
<dbReference type="PROSITE" id="PS51918">
    <property type="entry name" value="RADICAL_SAM"/>
    <property type="match status" value="1"/>
</dbReference>
<feature type="domain" description="Radical SAM core" evidence="11">
    <location>
        <begin position="21"/>
        <end position="301"/>
    </location>
</feature>
<evidence type="ECO:0000313" key="12">
    <source>
        <dbReference type="EMBL" id="AIQ12972.1"/>
    </source>
</evidence>
<dbReference type="GO" id="GO:0051539">
    <property type="term" value="F:4 iron, 4 sulfur cluster binding"/>
    <property type="evidence" value="ECO:0007669"/>
    <property type="project" value="UniProtKB-KW"/>
</dbReference>
<dbReference type="InterPro" id="IPR058240">
    <property type="entry name" value="rSAM_sf"/>
</dbReference>
<evidence type="ECO:0000256" key="8">
    <source>
        <dbReference type="ARBA" id="ARBA00023014"/>
    </source>
</evidence>
<dbReference type="Proteomes" id="UP000029409">
    <property type="component" value="Chromosome"/>
</dbReference>
<dbReference type="SFLD" id="SFLDG01118">
    <property type="entry name" value="activating_enzymes__group_2"/>
    <property type="match status" value="1"/>
</dbReference>
<dbReference type="PROSITE" id="PS01087">
    <property type="entry name" value="RADICAL_ACTIVATING"/>
    <property type="match status" value="1"/>
</dbReference>
<dbReference type="InterPro" id="IPR012839">
    <property type="entry name" value="Organic_radical_activase"/>
</dbReference>
<keyword evidence="5" id="KW-0479">Metal-binding</keyword>
<dbReference type="PANTHER" id="PTHR30352">
    <property type="entry name" value="PYRUVATE FORMATE-LYASE-ACTIVATING ENZYME"/>
    <property type="match status" value="1"/>
</dbReference>
<evidence type="ECO:0000313" key="13">
    <source>
        <dbReference type="Proteomes" id="UP000029409"/>
    </source>
</evidence>
<gene>
    <name evidence="12" type="ORF">PDUR_14410</name>
</gene>
<dbReference type="SFLD" id="SFLDS00029">
    <property type="entry name" value="Radical_SAM"/>
    <property type="match status" value="1"/>
</dbReference>
<evidence type="ECO:0000256" key="9">
    <source>
        <dbReference type="ARBA" id="ARBA00047365"/>
    </source>
</evidence>
<comment type="catalytic activity">
    <reaction evidence="9">
        <text>glycyl-[protein] + reduced [flavodoxin] + S-adenosyl-L-methionine = glycin-2-yl radical-[protein] + semiquinone [flavodoxin] + 5'-deoxyadenosine + L-methionine + H(+)</text>
        <dbReference type="Rhea" id="RHEA:61976"/>
        <dbReference type="Rhea" id="RHEA-COMP:10622"/>
        <dbReference type="Rhea" id="RHEA-COMP:14480"/>
        <dbReference type="Rhea" id="RHEA-COMP:15993"/>
        <dbReference type="Rhea" id="RHEA-COMP:15994"/>
        <dbReference type="ChEBI" id="CHEBI:15378"/>
        <dbReference type="ChEBI" id="CHEBI:17319"/>
        <dbReference type="ChEBI" id="CHEBI:29947"/>
        <dbReference type="ChEBI" id="CHEBI:32722"/>
        <dbReference type="ChEBI" id="CHEBI:57618"/>
        <dbReference type="ChEBI" id="CHEBI:57844"/>
        <dbReference type="ChEBI" id="CHEBI:59789"/>
        <dbReference type="ChEBI" id="CHEBI:140311"/>
    </reaction>
</comment>
<proteinExistence type="inferred from homology"/>
<dbReference type="Pfam" id="PF04055">
    <property type="entry name" value="Radical_SAM"/>
    <property type="match status" value="1"/>
</dbReference>
<dbReference type="PROSITE" id="PS51379">
    <property type="entry name" value="4FE4S_FER_2"/>
    <property type="match status" value="2"/>
</dbReference>
<evidence type="ECO:0000256" key="6">
    <source>
        <dbReference type="ARBA" id="ARBA00023002"/>
    </source>
</evidence>